<dbReference type="Pfam" id="PF00076">
    <property type="entry name" value="RRM_1"/>
    <property type="match status" value="1"/>
</dbReference>
<evidence type="ECO:0000313" key="3">
    <source>
        <dbReference type="EMBL" id="EXU79500.1"/>
    </source>
</evidence>
<dbReference type="Gene3D" id="3.30.70.330">
    <property type="match status" value="1"/>
</dbReference>
<dbReference type="InterPro" id="IPR050502">
    <property type="entry name" value="Euk_RNA-bind_prot"/>
</dbReference>
<protein>
    <submittedName>
        <fullName evidence="3">RNA-binding protein</fullName>
    </submittedName>
</protein>
<dbReference type="InterPro" id="IPR035979">
    <property type="entry name" value="RBD_domain_sf"/>
</dbReference>
<dbReference type="GO" id="GO:0003729">
    <property type="term" value="F:mRNA binding"/>
    <property type="evidence" value="ECO:0007669"/>
    <property type="project" value="TreeGrafter"/>
</dbReference>
<dbReference type="SMART" id="SM00360">
    <property type="entry name" value="RRM"/>
    <property type="match status" value="1"/>
</dbReference>
<dbReference type="Proteomes" id="UP000020766">
    <property type="component" value="Unassembled WGS sequence"/>
</dbReference>
<dbReference type="EMBL" id="JBOK01000016">
    <property type="protein sequence ID" value="EXU79500.1"/>
    <property type="molecule type" value="Genomic_DNA"/>
</dbReference>
<dbReference type="SUPFAM" id="SSF54928">
    <property type="entry name" value="RNA-binding domain, RBD"/>
    <property type="match status" value="1"/>
</dbReference>
<feature type="domain" description="RRM" evidence="2">
    <location>
        <begin position="3"/>
        <end position="81"/>
    </location>
</feature>
<accession>A0A014P021</accession>
<organism evidence="3 4">
    <name type="scientific">Comamonas aquatica DA1877</name>
    <dbReference type="NCBI Taxonomy" id="1457173"/>
    <lineage>
        <taxon>Bacteria</taxon>
        <taxon>Pseudomonadati</taxon>
        <taxon>Pseudomonadota</taxon>
        <taxon>Betaproteobacteria</taxon>
        <taxon>Burkholderiales</taxon>
        <taxon>Comamonadaceae</taxon>
        <taxon>Comamonas</taxon>
    </lineage>
</organism>
<dbReference type="STRING" id="225991.MA05_09065"/>
<evidence type="ECO:0000313" key="4">
    <source>
        <dbReference type="Proteomes" id="UP000020766"/>
    </source>
</evidence>
<dbReference type="PATRIC" id="fig|1457173.3.peg.2706"/>
<dbReference type="GeneID" id="74938107"/>
<reference evidence="3 4" key="1">
    <citation type="submission" date="2014-01" db="EMBL/GenBank/DDBJ databases">
        <title>Interspecies Systems Biology Uncovers Metabolites Affecting C. elegans Gene Expression and Life History Traits.</title>
        <authorList>
            <person name="Watson E."/>
            <person name="Macneil L.T."/>
            <person name="Ritter A.D."/>
            <person name="Yilmaz L.S."/>
            <person name="Rosebrock A.P."/>
            <person name="Caudy A.A."/>
            <person name="Walhout A.J."/>
        </authorList>
    </citation>
    <scope>NUCLEOTIDE SEQUENCE [LARGE SCALE GENOMIC DNA]</scope>
    <source>
        <strain evidence="3 4">DA1877</strain>
    </source>
</reference>
<comment type="caution">
    <text evidence="3">The sequence shown here is derived from an EMBL/GenBank/DDBJ whole genome shotgun (WGS) entry which is preliminary data.</text>
</comment>
<name>A0A014P021_9BURK</name>
<dbReference type="RefSeq" id="WP_042412572.1">
    <property type="nucleotide sequence ID" value="NZ_JBOK01000016.1"/>
</dbReference>
<dbReference type="InterPro" id="IPR000504">
    <property type="entry name" value="RRM_dom"/>
</dbReference>
<dbReference type="InterPro" id="IPR012677">
    <property type="entry name" value="Nucleotide-bd_a/b_plait_sf"/>
</dbReference>
<evidence type="ECO:0000259" key="2">
    <source>
        <dbReference type="PROSITE" id="PS50102"/>
    </source>
</evidence>
<dbReference type="AlphaFoldDB" id="A0A014P021"/>
<sequence length="83" mass="9062">MQNKLYISNLAFSIDSDALRKLLTNYGVVLSSQVILQRDTGRSRGFAFVEMSTEEEAQAAVQGLNGQPTEGRALSVAIARDRS</sequence>
<dbReference type="PANTHER" id="PTHR48025">
    <property type="entry name" value="OS02G0815200 PROTEIN"/>
    <property type="match status" value="1"/>
</dbReference>
<proteinExistence type="predicted"/>
<dbReference type="PROSITE" id="PS50102">
    <property type="entry name" value="RRM"/>
    <property type="match status" value="1"/>
</dbReference>
<gene>
    <name evidence="3" type="ORF">AX13_05150</name>
</gene>
<keyword evidence="1" id="KW-0694">RNA-binding</keyword>
<keyword evidence="4" id="KW-1185">Reference proteome</keyword>
<dbReference type="PANTHER" id="PTHR48025:SF1">
    <property type="entry name" value="RRM DOMAIN-CONTAINING PROTEIN"/>
    <property type="match status" value="1"/>
</dbReference>
<evidence type="ECO:0000256" key="1">
    <source>
        <dbReference type="ARBA" id="ARBA00022884"/>
    </source>
</evidence>